<protein>
    <submittedName>
        <fullName evidence="2">DUF667 domain-containing protein</fullName>
    </submittedName>
</protein>
<dbReference type="AlphaFoldDB" id="A0A1I7WJ01"/>
<dbReference type="Proteomes" id="UP000095283">
    <property type="component" value="Unplaced"/>
</dbReference>
<sequence length="92" mass="10916">MNYFHQYVFFLLDEPPSFKFYQSSALSSIISQRVVRVSYSKQRTIRKGWRIFKVKDEVDELNSSDYSLIFVLLGKEGCMEVHCLFFAQSKRT</sequence>
<keyword evidence="1" id="KW-1185">Reference proteome</keyword>
<accession>A0A1I7WJ01</accession>
<dbReference type="WBParaSite" id="Hba_04993">
    <property type="protein sequence ID" value="Hba_04993"/>
    <property type="gene ID" value="Hba_04993"/>
</dbReference>
<proteinExistence type="predicted"/>
<evidence type="ECO:0000313" key="1">
    <source>
        <dbReference type="Proteomes" id="UP000095283"/>
    </source>
</evidence>
<evidence type="ECO:0000313" key="2">
    <source>
        <dbReference type="WBParaSite" id="Hba_04993"/>
    </source>
</evidence>
<organism evidence="1 2">
    <name type="scientific">Heterorhabditis bacteriophora</name>
    <name type="common">Entomopathogenic nematode worm</name>
    <dbReference type="NCBI Taxonomy" id="37862"/>
    <lineage>
        <taxon>Eukaryota</taxon>
        <taxon>Metazoa</taxon>
        <taxon>Ecdysozoa</taxon>
        <taxon>Nematoda</taxon>
        <taxon>Chromadorea</taxon>
        <taxon>Rhabditida</taxon>
        <taxon>Rhabditina</taxon>
        <taxon>Rhabditomorpha</taxon>
        <taxon>Strongyloidea</taxon>
        <taxon>Heterorhabditidae</taxon>
        <taxon>Heterorhabditis</taxon>
    </lineage>
</organism>
<name>A0A1I7WJ01_HETBA</name>
<reference evidence="2" key="1">
    <citation type="submission" date="2016-11" db="UniProtKB">
        <authorList>
            <consortium name="WormBaseParasite"/>
        </authorList>
    </citation>
    <scope>IDENTIFICATION</scope>
</reference>